<organism evidence="6 7">
    <name type="scientific">Chenopodium quinoa</name>
    <name type="common">Quinoa</name>
    <dbReference type="NCBI Taxonomy" id="63459"/>
    <lineage>
        <taxon>Eukaryota</taxon>
        <taxon>Viridiplantae</taxon>
        <taxon>Streptophyta</taxon>
        <taxon>Embryophyta</taxon>
        <taxon>Tracheophyta</taxon>
        <taxon>Spermatophyta</taxon>
        <taxon>Magnoliopsida</taxon>
        <taxon>eudicotyledons</taxon>
        <taxon>Gunneridae</taxon>
        <taxon>Pentapetalae</taxon>
        <taxon>Caryophyllales</taxon>
        <taxon>Chenopodiaceae</taxon>
        <taxon>Chenopodioideae</taxon>
        <taxon>Atripliceae</taxon>
        <taxon>Chenopodium</taxon>
    </lineage>
</organism>
<dbReference type="CDD" id="cd03784">
    <property type="entry name" value="GT1_Gtf-like"/>
    <property type="match status" value="1"/>
</dbReference>
<reference evidence="6" key="1">
    <citation type="journal article" date="2017" name="Nature">
        <title>The genome of Chenopodium quinoa.</title>
        <authorList>
            <person name="Jarvis D.E."/>
            <person name="Ho Y.S."/>
            <person name="Lightfoot D.J."/>
            <person name="Schmoeckel S.M."/>
            <person name="Li B."/>
            <person name="Borm T.J.A."/>
            <person name="Ohyanagi H."/>
            <person name="Mineta K."/>
            <person name="Michell C.T."/>
            <person name="Saber N."/>
            <person name="Kharbatia N.M."/>
            <person name="Rupper R.R."/>
            <person name="Sharp A.R."/>
            <person name="Dally N."/>
            <person name="Boughton B.A."/>
            <person name="Woo Y.H."/>
            <person name="Gao G."/>
            <person name="Schijlen E.G.W.M."/>
            <person name="Guo X."/>
            <person name="Momin A.A."/>
            <person name="Negrao S."/>
            <person name="Al-Babili S."/>
            <person name="Gehring C."/>
            <person name="Roessner U."/>
            <person name="Jung C."/>
            <person name="Murphy K."/>
            <person name="Arold S.T."/>
            <person name="Gojobori T."/>
            <person name="van der Linden C.G."/>
            <person name="van Loo E.N."/>
            <person name="Jellen E.N."/>
            <person name="Maughan P.J."/>
            <person name="Tester M."/>
        </authorList>
    </citation>
    <scope>NUCLEOTIDE SEQUENCE [LARGE SCALE GENOMIC DNA]</scope>
    <source>
        <strain evidence="6">cv. PI 614886</strain>
    </source>
</reference>
<keyword evidence="3 4" id="KW-0808">Transferase</keyword>
<sequence>MESHQNSPPHVVIIPTPGMGHLIPLVEFAKRIIQITPKLQLSIIIPTLGPPTQAQKTALAALPQDRTSSTFLPPVNLDDLPSDAKIETTFSLTLARSVPAIRSHLKELYDSNHNLVALVGDLFGTDAFEVAPEFGMKPYIFFPSTAMCLSLFLHLPELDAQVSCEFKDMQEPVLLPGCTPVHGKNLLDPVQDRQNDAYKWTLHHAKRYNLAEGIFVNSFDELEEGALKYLKNNEPGRPPVYPVGPLIQTRSSDDEKVDKCESLNWLDEQPRGSVLFVSFGSGGTLSHNQIIELANGLEMSEQRFLWVLRSPNEKTINATFFSVEGDPNNPLDFLPKGFLDRTKERGLVIPMWAPQVKILSHMATGGFLTHCGWNSTLESVVHGVPLIAWPLYAEQKMNAVMLNEGIKIALKPKADENGLIGRGEIAMVVKGLMEGEEGKKIRNRMNELKEAANRVVGENGSSTKALCEVVQKWMSH</sequence>
<comment type="similarity">
    <text evidence="1 4">Belongs to the UDP-glycosyltransferase family.</text>
</comment>
<name>A0A803KZK4_CHEQI</name>
<gene>
    <name evidence="6" type="primary">LOC110714620</name>
</gene>
<dbReference type="GeneID" id="110714620"/>
<dbReference type="Proteomes" id="UP000596660">
    <property type="component" value="Unplaced"/>
</dbReference>
<reference evidence="6" key="2">
    <citation type="submission" date="2021-03" db="UniProtKB">
        <authorList>
            <consortium name="EnsemblPlants"/>
        </authorList>
    </citation>
    <scope>IDENTIFICATION</scope>
</reference>
<dbReference type="SUPFAM" id="SSF53756">
    <property type="entry name" value="UDP-Glycosyltransferase/glycogen phosphorylase"/>
    <property type="match status" value="1"/>
</dbReference>
<accession>A0A803KZK4</accession>
<evidence type="ECO:0000256" key="5">
    <source>
        <dbReference type="RuleBase" id="RU362057"/>
    </source>
</evidence>
<evidence type="ECO:0000256" key="1">
    <source>
        <dbReference type="ARBA" id="ARBA00009995"/>
    </source>
</evidence>
<protein>
    <recommendedName>
        <fullName evidence="5">Glycosyltransferase</fullName>
        <ecNumber evidence="5">2.4.1.-</ecNumber>
    </recommendedName>
</protein>
<evidence type="ECO:0000256" key="2">
    <source>
        <dbReference type="ARBA" id="ARBA00022676"/>
    </source>
</evidence>
<dbReference type="Gene3D" id="3.40.50.2000">
    <property type="entry name" value="Glycogen Phosphorylase B"/>
    <property type="match status" value="2"/>
</dbReference>
<dbReference type="GO" id="GO:0008194">
    <property type="term" value="F:UDP-glycosyltransferase activity"/>
    <property type="evidence" value="ECO:0007669"/>
    <property type="project" value="InterPro"/>
</dbReference>
<evidence type="ECO:0000256" key="4">
    <source>
        <dbReference type="RuleBase" id="RU003718"/>
    </source>
</evidence>
<dbReference type="AlphaFoldDB" id="A0A803KZK4"/>
<dbReference type="EnsemblPlants" id="AUR62004464-RA">
    <property type="protein sequence ID" value="AUR62004464-RA:cds"/>
    <property type="gene ID" value="AUR62004464"/>
</dbReference>
<dbReference type="OrthoDB" id="5835829at2759"/>
<dbReference type="FunFam" id="3.40.50.2000:FF:000051">
    <property type="entry name" value="Glycosyltransferase"/>
    <property type="match status" value="1"/>
</dbReference>
<dbReference type="InterPro" id="IPR002213">
    <property type="entry name" value="UDP_glucos_trans"/>
</dbReference>
<dbReference type="PANTHER" id="PTHR48046">
    <property type="entry name" value="UDP-GLYCOSYLTRANSFERASE 72E1"/>
    <property type="match status" value="1"/>
</dbReference>
<dbReference type="OMA" id="AYTWLLH"/>
<dbReference type="KEGG" id="cqi:110714620"/>
<keyword evidence="2 4" id="KW-0328">Glycosyltransferase</keyword>
<proteinExistence type="inferred from homology"/>
<evidence type="ECO:0000256" key="3">
    <source>
        <dbReference type="ARBA" id="ARBA00022679"/>
    </source>
</evidence>
<dbReference type="FunFam" id="3.40.50.2000:FF:000054">
    <property type="entry name" value="Glycosyltransferase"/>
    <property type="match status" value="1"/>
</dbReference>
<dbReference type="Pfam" id="PF00201">
    <property type="entry name" value="UDPGT"/>
    <property type="match status" value="1"/>
</dbReference>
<dbReference type="PANTHER" id="PTHR48046:SF6">
    <property type="entry name" value="GLYCOSYLTRANSFERASE"/>
    <property type="match status" value="1"/>
</dbReference>
<dbReference type="PROSITE" id="PS00375">
    <property type="entry name" value="UDPGT"/>
    <property type="match status" value="1"/>
</dbReference>
<dbReference type="EC" id="2.4.1.-" evidence="5"/>
<dbReference type="Gramene" id="AUR62004464-RA">
    <property type="protein sequence ID" value="AUR62004464-RA:cds"/>
    <property type="gene ID" value="AUR62004464"/>
</dbReference>
<evidence type="ECO:0000313" key="7">
    <source>
        <dbReference type="Proteomes" id="UP000596660"/>
    </source>
</evidence>
<dbReference type="InterPro" id="IPR035595">
    <property type="entry name" value="UDP_glycos_trans_CS"/>
</dbReference>
<keyword evidence="7" id="KW-1185">Reference proteome</keyword>
<dbReference type="SMR" id="A0A803KZK4"/>
<dbReference type="RefSeq" id="XP_021748862.1">
    <property type="nucleotide sequence ID" value="XM_021893170.1"/>
</dbReference>
<evidence type="ECO:0000313" key="6">
    <source>
        <dbReference type="EnsemblPlants" id="AUR62004464-RA:cds"/>
    </source>
</evidence>